<dbReference type="InterPro" id="IPR025827">
    <property type="entry name" value="Zn_ribbon_recom_dom"/>
</dbReference>
<dbReference type="InterPro" id="IPR011109">
    <property type="entry name" value="DNA_bind_recombinase_dom"/>
</dbReference>
<dbReference type="Gene3D" id="3.40.50.1390">
    <property type="entry name" value="Resolvase, N-terminal catalytic domain"/>
    <property type="match status" value="1"/>
</dbReference>
<proteinExistence type="predicted"/>
<organism evidence="4 5">
    <name type="scientific">Lignipirellula cremea</name>
    <dbReference type="NCBI Taxonomy" id="2528010"/>
    <lineage>
        <taxon>Bacteria</taxon>
        <taxon>Pseudomonadati</taxon>
        <taxon>Planctomycetota</taxon>
        <taxon>Planctomycetia</taxon>
        <taxon>Pirellulales</taxon>
        <taxon>Pirellulaceae</taxon>
        <taxon>Lignipirellula</taxon>
    </lineage>
</organism>
<dbReference type="InterPro" id="IPR036162">
    <property type="entry name" value="Resolvase-like_N_sf"/>
</dbReference>
<dbReference type="PROSITE" id="PS51736">
    <property type="entry name" value="RECOMBINASES_3"/>
    <property type="match status" value="1"/>
</dbReference>
<feature type="coiled-coil region" evidence="1">
    <location>
        <begin position="286"/>
        <end position="351"/>
    </location>
</feature>
<name>A0A518DRQ1_9BACT</name>
<reference evidence="4 5" key="1">
    <citation type="submission" date="2019-02" db="EMBL/GenBank/DDBJ databases">
        <title>Deep-cultivation of Planctomycetes and their phenomic and genomic characterization uncovers novel biology.</title>
        <authorList>
            <person name="Wiegand S."/>
            <person name="Jogler M."/>
            <person name="Boedeker C."/>
            <person name="Pinto D."/>
            <person name="Vollmers J."/>
            <person name="Rivas-Marin E."/>
            <person name="Kohn T."/>
            <person name="Peeters S.H."/>
            <person name="Heuer A."/>
            <person name="Rast P."/>
            <person name="Oberbeckmann S."/>
            <person name="Bunk B."/>
            <person name="Jeske O."/>
            <person name="Meyerdierks A."/>
            <person name="Storesund J.E."/>
            <person name="Kallscheuer N."/>
            <person name="Luecker S."/>
            <person name="Lage O.M."/>
            <person name="Pohl T."/>
            <person name="Merkel B.J."/>
            <person name="Hornburger P."/>
            <person name="Mueller R.-W."/>
            <person name="Bruemmer F."/>
            <person name="Labrenz M."/>
            <person name="Spormann A.M."/>
            <person name="Op den Camp H."/>
            <person name="Overmann J."/>
            <person name="Amann R."/>
            <person name="Jetten M.S.M."/>
            <person name="Mascher T."/>
            <person name="Medema M.H."/>
            <person name="Devos D.P."/>
            <person name="Kaster A.-K."/>
            <person name="Ovreas L."/>
            <person name="Rohde M."/>
            <person name="Galperin M.Y."/>
            <person name="Jogler C."/>
        </authorList>
    </citation>
    <scope>NUCLEOTIDE SEQUENCE [LARGE SCALE GENOMIC DNA]</scope>
    <source>
        <strain evidence="4 5">Pla85_3_4</strain>
    </source>
</reference>
<sequence>MCVCRADFARTLELLAKHNVSLVSVTQAFDTSTATGKLMMHVLMSFAEFERSLISERTRDKIASARRRGMYIGGRAILGYDVVDRKLVINELESERVRRIFAMYVEHQSLIATARELNKLGWETKSWRTKKGEFHPSLQFNKTNLHALLKNVLYAGKVGYKTEVHEGEHDAIVDAETFAKVQRLLTRNSHGGGPRNKYGAILRGLLRCGACGCAMGHTFSSKGKRRYRYYVCQHAQKNGRDVCPHPSLSAPAIEKFVVEELRAFGTDPAVVAATLAQVRRLATEGTKRLAQEQTALKRQLRADERELGRLAVADLKEEIRAGRLVDLQGRIDAAKTRLVAIAEELAELKSEDLDETEITAKLASFDELWEALTPKERVRVVSLLVERVVYDAADESVAITFRELSAEVTV</sequence>
<dbReference type="AlphaFoldDB" id="A0A518DRQ1"/>
<protein>
    <submittedName>
        <fullName evidence="4">DNA-invertase hin</fullName>
    </submittedName>
</protein>
<dbReference type="RefSeq" id="WP_261345004.1">
    <property type="nucleotide sequence ID" value="NZ_CP036433.1"/>
</dbReference>
<dbReference type="InterPro" id="IPR006119">
    <property type="entry name" value="Resolv_N"/>
</dbReference>
<dbReference type="GO" id="GO:0003677">
    <property type="term" value="F:DNA binding"/>
    <property type="evidence" value="ECO:0007669"/>
    <property type="project" value="InterPro"/>
</dbReference>
<evidence type="ECO:0000313" key="5">
    <source>
        <dbReference type="Proteomes" id="UP000317648"/>
    </source>
</evidence>
<feature type="domain" description="Resolvase/invertase-type recombinase catalytic" evidence="2">
    <location>
        <begin position="1"/>
        <end position="69"/>
    </location>
</feature>
<dbReference type="PANTHER" id="PTHR30461:SF23">
    <property type="entry name" value="DNA RECOMBINASE-RELATED"/>
    <property type="match status" value="1"/>
</dbReference>
<evidence type="ECO:0000259" key="2">
    <source>
        <dbReference type="PROSITE" id="PS51736"/>
    </source>
</evidence>
<keyword evidence="1" id="KW-0175">Coiled coil</keyword>
<evidence type="ECO:0000313" key="4">
    <source>
        <dbReference type="EMBL" id="QDU94525.1"/>
    </source>
</evidence>
<evidence type="ECO:0000259" key="3">
    <source>
        <dbReference type="PROSITE" id="PS51737"/>
    </source>
</evidence>
<dbReference type="EMBL" id="CP036433">
    <property type="protein sequence ID" value="QDU94525.1"/>
    <property type="molecule type" value="Genomic_DNA"/>
</dbReference>
<dbReference type="PANTHER" id="PTHR30461">
    <property type="entry name" value="DNA-INVERTASE FROM LAMBDOID PROPHAGE"/>
    <property type="match status" value="1"/>
</dbReference>
<dbReference type="Pfam" id="PF07508">
    <property type="entry name" value="Recombinase"/>
    <property type="match status" value="1"/>
</dbReference>
<dbReference type="Gene3D" id="3.90.1750.20">
    <property type="entry name" value="Putative Large Serine Recombinase, Chain B, Domain 2"/>
    <property type="match status" value="1"/>
</dbReference>
<gene>
    <name evidence="4" type="primary">hin_1</name>
    <name evidence="4" type="ORF">Pla8534_23160</name>
</gene>
<dbReference type="KEGG" id="lcre:Pla8534_23160"/>
<dbReference type="PROSITE" id="PS51737">
    <property type="entry name" value="RECOMBINASE_DNA_BIND"/>
    <property type="match status" value="1"/>
</dbReference>
<dbReference type="InterPro" id="IPR050639">
    <property type="entry name" value="SSR_resolvase"/>
</dbReference>
<dbReference type="SUPFAM" id="SSF53041">
    <property type="entry name" value="Resolvase-like"/>
    <property type="match status" value="1"/>
</dbReference>
<dbReference type="Proteomes" id="UP000317648">
    <property type="component" value="Chromosome"/>
</dbReference>
<feature type="domain" description="Recombinase" evidence="3">
    <location>
        <begin position="77"/>
        <end position="191"/>
    </location>
</feature>
<dbReference type="InterPro" id="IPR038109">
    <property type="entry name" value="DNA_bind_recomb_sf"/>
</dbReference>
<accession>A0A518DRQ1</accession>
<dbReference type="Pfam" id="PF00239">
    <property type="entry name" value="Resolvase"/>
    <property type="match status" value="1"/>
</dbReference>
<evidence type="ECO:0000256" key="1">
    <source>
        <dbReference type="SAM" id="Coils"/>
    </source>
</evidence>
<keyword evidence="5" id="KW-1185">Reference proteome</keyword>
<dbReference type="GO" id="GO:0000150">
    <property type="term" value="F:DNA strand exchange activity"/>
    <property type="evidence" value="ECO:0007669"/>
    <property type="project" value="InterPro"/>
</dbReference>
<dbReference type="Pfam" id="PF13408">
    <property type="entry name" value="Zn_ribbon_recom"/>
    <property type="match status" value="1"/>
</dbReference>